<proteinExistence type="predicted"/>
<dbReference type="GO" id="GO:0004519">
    <property type="term" value="F:endonuclease activity"/>
    <property type="evidence" value="ECO:0007669"/>
    <property type="project" value="UniProtKB-KW"/>
</dbReference>
<dbReference type="AlphaFoldDB" id="A0A1D6QTE7"/>
<dbReference type="PANTHER" id="PTHR12029">
    <property type="entry name" value="RNA METHYLTRANSFERASE"/>
    <property type="match status" value="1"/>
</dbReference>
<gene>
    <name evidence="1" type="ORF">ZEAMMB73_Zm00001d053917</name>
</gene>
<protein>
    <submittedName>
        <fullName evidence="1">DNA repair endonuclease UVH1</fullName>
    </submittedName>
</protein>
<accession>A0A1D6QTE7</accession>
<keyword evidence="1" id="KW-0378">Hydrolase</keyword>
<name>A0A1D6QTE7_MAIZE</name>
<keyword evidence="1" id="KW-0540">Nuclease</keyword>
<keyword evidence="1" id="KW-0255">Endonuclease</keyword>
<sequence>MVVRLFESTLQNDYLNHTSCGAFHAQMESWERILYWMAVLWERGFSHENPQVRCLVMQSFLDIAWERYKDCTQIIPRGFVLGPLIRGLNDVVHHKDFGIGGAYSSKTIKDAERFFRTYTHNLARCAVCEQVIKVATSLINATEIPLNPLLHFIATIPREFSDYIGPLRVVVQKWFVQKEECSPGDTLLSKLIDFSATFVSQKRNEGSNVFDDEDVDAWEAEARWARTLLVTSEEEHLKRIFRFLEAYGYKLSEQCPSGDFIPIKNFIIVLSFIEELEENMVAFSKLSCPVFWF</sequence>
<dbReference type="EMBL" id="CM000780">
    <property type="protein sequence ID" value="AQK60720.1"/>
    <property type="molecule type" value="Genomic_DNA"/>
</dbReference>
<dbReference type="PANTHER" id="PTHR12029:SF11">
    <property type="entry name" value="METHYLTRANSFERASE TARBP1-RELATED"/>
    <property type="match status" value="1"/>
</dbReference>
<reference evidence="1" key="1">
    <citation type="submission" date="2015-12" db="EMBL/GenBank/DDBJ databases">
        <title>Update maize B73 reference genome by single molecule sequencing technologies.</title>
        <authorList>
            <consortium name="Maize Genome Sequencing Project"/>
            <person name="Ware D."/>
        </authorList>
    </citation>
    <scope>NUCLEOTIDE SEQUENCE</scope>
    <source>
        <tissue evidence="1">Seedling</tissue>
    </source>
</reference>
<dbReference type="InterPro" id="IPR045330">
    <property type="entry name" value="TRM3/TARBP1"/>
</dbReference>
<evidence type="ECO:0000313" key="1">
    <source>
        <dbReference type="EMBL" id="AQK60720.1"/>
    </source>
</evidence>
<organism evidence="1">
    <name type="scientific">Zea mays</name>
    <name type="common">Maize</name>
    <dbReference type="NCBI Taxonomy" id="4577"/>
    <lineage>
        <taxon>Eukaryota</taxon>
        <taxon>Viridiplantae</taxon>
        <taxon>Streptophyta</taxon>
        <taxon>Embryophyta</taxon>
        <taxon>Tracheophyta</taxon>
        <taxon>Spermatophyta</taxon>
        <taxon>Magnoliopsida</taxon>
        <taxon>Liliopsida</taxon>
        <taxon>Poales</taxon>
        <taxon>Poaceae</taxon>
        <taxon>PACMAD clade</taxon>
        <taxon>Panicoideae</taxon>
        <taxon>Andropogonodae</taxon>
        <taxon>Andropogoneae</taxon>
        <taxon>Tripsacinae</taxon>
        <taxon>Zea</taxon>
    </lineage>
</organism>